<dbReference type="InterPro" id="IPR050406">
    <property type="entry name" value="FGGY_Carb_Kinase"/>
</dbReference>
<evidence type="ECO:0000256" key="10">
    <source>
        <dbReference type="RuleBase" id="RU364073"/>
    </source>
</evidence>
<evidence type="ECO:0000256" key="3">
    <source>
        <dbReference type="ARBA" id="ARBA00022679"/>
    </source>
</evidence>
<gene>
    <name evidence="8 10" type="primary">xylB</name>
    <name evidence="13" type="ORF">ADN00_13505</name>
</gene>
<organism evidence="13 14">
    <name type="scientific">Ornatilinea apprima</name>
    <dbReference type="NCBI Taxonomy" id="1134406"/>
    <lineage>
        <taxon>Bacteria</taxon>
        <taxon>Bacillati</taxon>
        <taxon>Chloroflexota</taxon>
        <taxon>Anaerolineae</taxon>
        <taxon>Anaerolineales</taxon>
        <taxon>Anaerolineaceae</taxon>
        <taxon>Ornatilinea</taxon>
    </lineage>
</organism>
<dbReference type="Proteomes" id="UP000050417">
    <property type="component" value="Unassembled WGS sequence"/>
</dbReference>
<dbReference type="GO" id="GO:0042732">
    <property type="term" value="P:D-xylose metabolic process"/>
    <property type="evidence" value="ECO:0007669"/>
    <property type="project" value="UniProtKB-KW"/>
</dbReference>
<keyword evidence="3 8" id="KW-0808">Transferase</keyword>
<keyword evidence="2 8" id="KW-0859">Xylose metabolism</keyword>
<evidence type="ECO:0000256" key="9">
    <source>
        <dbReference type="RuleBase" id="RU003733"/>
    </source>
</evidence>
<dbReference type="Pfam" id="PF02782">
    <property type="entry name" value="FGGY_C"/>
    <property type="match status" value="1"/>
</dbReference>
<dbReference type="Gene3D" id="3.30.420.40">
    <property type="match status" value="2"/>
</dbReference>
<dbReference type="PROSITE" id="PS00445">
    <property type="entry name" value="FGGY_KINASES_2"/>
    <property type="match status" value="1"/>
</dbReference>
<keyword evidence="5 8" id="KW-0418">Kinase</keyword>
<dbReference type="GO" id="GO:0005524">
    <property type="term" value="F:ATP binding"/>
    <property type="evidence" value="ECO:0007669"/>
    <property type="project" value="UniProtKB-UniRule"/>
</dbReference>
<evidence type="ECO:0000256" key="5">
    <source>
        <dbReference type="ARBA" id="ARBA00022777"/>
    </source>
</evidence>
<dbReference type="EC" id="2.7.1.17" evidence="8 10"/>
<dbReference type="OrthoDB" id="9805576at2"/>
<dbReference type="EMBL" id="LGCL01000031">
    <property type="protein sequence ID" value="KPL74848.1"/>
    <property type="molecule type" value="Genomic_DNA"/>
</dbReference>
<dbReference type="SUPFAM" id="SSF53067">
    <property type="entry name" value="Actin-like ATPase domain"/>
    <property type="match status" value="2"/>
</dbReference>
<evidence type="ECO:0000259" key="11">
    <source>
        <dbReference type="Pfam" id="PF00370"/>
    </source>
</evidence>
<dbReference type="STRING" id="1134406.ADN00_13505"/>
<dbReference type="GO" id="GO:0005998">
    <property type="term" value="P:xylulose catabolic process"/>
    <property type="evidence" value="ECO:0007669"/>
    <property type="project" value="UniProtKB-UniRule"/>
</dbReference>
<dbReference type="InterPro" id="IPR043129">
    <property type="entry name" value="ATPase_NBD"/>
</dbReference>
<evidence type="ECO:0000256" key="6">
    <source>
        <dbReference type="ARBA" id="ARBA00022840"/>
    </source>
</evidence>
<reference evidence="13 14" key="1">
    <citation type="submission" date="2015-07" db="EMBL/GenBank/DDBJ databases">
        <title>Genome sequence of Ornatilinea apprima DSM 23815.</title>
        <authorList>
            <person name="Hemp J."/>
            <person name="Ward L.M."/>
            <person name="Pace L.A."/>
            <person name="Fischer W.W."/>
        </authorList>
    </citation>
    <scope>NUCLEOTIDE SEQUENCE [LARGE SCALE GENOMIC DNA]</scope>
    <source>
        <strain evidence="13 14">P3M-1</strain>
    </source>
</reference>
<dbReference type="PANTHER" id="PTHR43095">
    <property type="entry name" value="SUGAR KINASE"/>
    <property type="match status" value="1"/>
</dbReference>
<evidence type="ECO:0000259" key="12">
    <source>
        <dbReference type="Pfam" id="PF02782"/>
    </source>
</evidence>
<comment type="similarity">
    <text evidence="1 8 9">Belongs to the FGGY kinase family.</text>
</comment>
<dbReference type="HAMAP" id="MF_02220">
    <property type="entry name" value="XylB"/>
    <property type="match status" value="1"/>
</dbReference>
<name>A0A0P6X1N3_9CHLR</name>
<dbReference type="AlphaFoldDB" id="A0A0P6X1N3"/>
<keyword evidence="14" id="KW-1185">Reference proteome</keyword>
<dbReference type="NCBIfam" id="TIGR01312">
    <property type="entry name" value="XylB"/>
    <property type="match status" value="1"/>
</dbReference>
<comment type="function">
    <text evidence="8">Catalyzes the phosphorylation of D-xylulose to D-xylulose 5-phosphate.</text>
</comment>
<keyword evidence="7 8" id="KW-0119">Carbohydrate metabolism</keyword>
<evidence type="ECO:0000256" key="8">
    <source>
        <dbReference type="HAMAP-Rule" id="MF_02220"/>
    </source>
</evidence>
<dbReference type="PIRSF" id="PIRSF000538">
    <property type="entry name" value="GlpK"/>
    <property type="match status" value="1"/>
</dbReference>
<feature type="binding site" evidence="8">
    <location>
        <begin position="81"/>
        <end position="82"/>
    </location>
    <ligand>
        <name>substrate</name>
    </ligand>
</feature>
<comment type="catalytic activity">
    <reaction evidence="8 10">
        <text>D-xylulose + ATP = D-xylulose 5-phosphate + ADP + H(+)</text>
        <dbReference type="Rhea" id="RHEA:10964"/>
        <dbReference type="ChEBI" id="CHEBI:15378"/>
        <dbReference type="ChEBI" id="CHEBI:17140"/>
        <dbReference type="ChEBI" id="CHEBI:30616"/>
        <dbReference type="ChEBI" id="CHEBI:57737"/>
        <dbReference type="ChEBI" id="CHEBI:456216"/>
        <dbReference type="EC" id="2.7.1.17"/>
    </reaction>
</comment>
<dbReference type="PANTHER" id="PTHR43095:SF5">
    <property type="entry name" value="XYLULOSE KINASE"/>
    <property type="match status" value="1"/>
</dbReference>
<keyword evidence="6 8" id="KW-0067">ATP-binding</keyword>
<dbReference type="InterPro" id="IPR006000">
    <property type="entry name" value="Xylulokinase"/>
</dbReference>
<dbReference type="CDD" id="cd07808">
    <property type="entry name" value="ASKHA_NBD_FGGY_EcXK-like"/>
    <property type="match status" value="1"/>
</dbReference>
<feature type="site" description="Important for activity" evidence="8">
    <location>
        <position position="8"/>
    </location>
</feature>
<sequence length="497" mass="54117">MPYFLGIDVSTTATKALLIDSSGKVIAVHSTTYGFETPHPLWSEQDPELWWNGTQQSIRSVLEESAVDPSEIFGVGLTGQMHGLVLLDAAQNVLRPAILWNDQRTQAQCDEIHQRIGRERFIQISGNVALTGFTAPKILWVREKEPEVYARVTNVLLPKDFIRHRLTGEFAMDMADGSGTVLMDLKQRNWSEEILDGLEIPRSWMPRLYEGQEITGRITPEAAQATGLKPGTPVMAGGGDQAAQAVGVGAVEPGIIGLTVGTSGVVFATTPSALIEPQGRLHAFCHAVPGRWHFMGVMLSAAGSLQWYHDTLAPEMSIADLVRESEDIPAGSDGLQFLPYLSGERTPYPDPLARGAFIGLTVRHKRAHMTRAVLEGVAYGLKDSFQLIQNSGLGQINQVRASGGGTKSRLWRQILASVLEAELVTVNTTEGAAYGAALLAGVGAGYWKDVDEACKAAIKLTGKEEPQSAEMEQYRKGYEVYQKLYPALKDTFKLMGD</sequence>
<dbReference type="InterPro" id="IPR018485">
    <property type="entry name" value="FGGY_C"/>
</dbReference>
<evidence type="ECO:0000313" key="13">
    <source>
        <dbReference type="EMBL" id="KPL74848.1"/>
    </source>
</evidence>
<proteinExistence type="inferred from homology"/>
<evidence type="ECO:0000256" key="7">
    <source>
        <dbReference type="ARBA" id="ARBA00023277"/>
    </source>
</evidence>
<dbReference type="InterPro" id="IPR018483">
    <property type="entry name" value="Carb_kinase_FGGY_CS"/>
</dbReference>
<dbReference type="RefSeq" id="WP_075063549.1">
    <property type="nucleotide sequence ID" value="NZ_LGCL01000031.1"/>
</dbReference>
<dbReference type="GO" id="GO:0004856">
    <property type="term" value="F:D-xylulokinase activity"/>
    <property type="evidence" value="ECO:0007669"/>
    <property type="project" value="UniProtKB-UniRule"/>
</dbReference>
<dbReference type="Pfam" id="PF00370">
    <property type="entry name" value="FGGY_N"/>
    <property type="match status" value="1"/>
</dbReference>
<comment type="caution">
    <text evidence="13">The sequence shown here is derived from an EMBL/GenBank/DDBJ whole genome shotgun (WGS) entry which is preliminary data.</text>
</comment>
<feature type="domain" description="Carbohydrate kinase FGGY N-terminal" evidence="11">
    <location>
        <begin position="3"/>
        <end position="247"/>
    </location>
</feature>
<dbReference type="InterPro" id="IPR000577">
    <property type="entry name" value="Carb_kinase_FGGY"/>
</dbReference>
<protein>
    <recommendedName>
        <fullName evidence="8 10">Xylulose kinase</fullName>
        <shortName evidence="8 10">Xylulokinase</shortName>
        <ecNumber evidence="8 10">2.7.1.17</ecNumber>
    </recommendedName>
</protein>
<dbReference type="InterPro" id="IPR018484">
    <property type="entry name" value="FGGY_N"/>
</dbReference>
<dbReference type="PATRIC" id="fig|1134406.4.peg.1194"/>
<evidence type="ECO:0000256" key="1">
    <source>
        <dbReference type="ARBA" id="ARBA00009156"/>
    </source>
</evidence>
<feature type="active site" description="Proton acceptor" evidence="8">
    <location>
        <position position="240"/>
    </location>
</feature>
<keyword evidence="4 8" id="KW-0547">Nucleotide-binding</keyword>
<accession>A0A0P6X1N3</accession>
<evidence type="ECO:0000313" key="14">
    <source>
        <dbReference type="Proteomes" id="UP000050417"/>
    </source>
</evidence>
<feature type="domain" description="Carbohydrate kinase FGGY C-terminal" evidence="12">
    <location>
        <begin position="259"/>
        <end position="443"/>
    </location>
</feature>
<evidence type="ECO:0000256" key="2">
    <source>
        <dbReference type="ARBA" id="ARBA00022629"/>
    </source>
</evidence>
<evidence type="ECO:0000256" key="4">
    <source>
        <dbReference type="ARBA" id="ARBA00022741"/>
    </source>
</evidence>